<dbReference type="RefSeq" id="WP_227477283.1">
    <property type="nucleotide sequence ID" value="NZ_JAFMPT010000011.1"/>
</dbReference>
<dbReference type="EMBL" id="JAFMPT010000011">
    <property type="protein sequence ID" value="MCC1484828.1"/>
    <property type="molecule type" value="Genomic_DNA"/>
</dbReference>
<accession>A0ABS8ENW1</accession>
<gene>
    <name evidence="2" type="ORF">J1C55_09525</name>
</gene>
<proteinExistence type="predicted"/>
<feature type="chain" id="PRO_5045522571" evidence="1">
    <location>
        <begin position="21"/>
        <end position="285"/>
    </location>
</feature>
<keyword evidence="3" id="KW-1185">Reference proteome</keyword>
<dbReference type="PANTHER" id="PTHR40590:SF1">
    <property type="entry name" value="CYTOPLASMIC PROTEIN"/>
    <property type="match status" value="1"/>
</dbReference>
<dbReference type="PANTHER" id="PTHR40590">
    <property type="entry name" value="CYTOPLASMIC PROTEIN-RELATED"/>
    <property type="match status" value="1"/>
</dbReference>
<reference evidence="2" key="2">
    <citation type="submission" date="2021-10" db="EMBL/GenBank/DDBJ databases">
        <title>Genome of Winogradskyella sp. E313.</title>
        <authorList>
            <person name="Zhou Y."/>
        </authorList>
    </citation>
    <scope>NUCLEOTIDE SEQUENCE</scope>
    <source>
        <strain evidence="2">E313</strain>
    </source>
</reference>
<evidence type="ECO:0000256" key="1">
    <source>
        <dbReference type="SAM" id="SignalP"/>
    </source>
</evidence>
<organism evidence="2 3">
    <name type="scientific">Winogradskyella immobilis</name>
    <dbReference type="NCBI Taxonomy" id="2816852"/>
    <lineage>
        <taxon>Bacteria</taxon>
        <taxon>Pseudomonadati</taxon>
        <taxon>Bacteroidota</taxon>
        <taxon>Flavobacteriia</taxon>
        <taxon>Flavobacteriales</taxon>
        <taxon>Flavobacteriaceae</taxon>
        <taxon>Winogradskyella</taxon>
    </lineage>
</organism>
<dbReference type="InterPro" id="IPR047111">
    <property type="entry name" value="YbaP-like"/>
</dbReference>
<name>A0ABS8ENW1_9FLAO</name>
<protein>
    <submittedName>
        <fullName evidence="2">TraB/GumN family protein</fullName>
    </submittedName>
</protein>
<evidence type="ECO:0000313" key="2">
    <source>
        <dbReference type="EMBL" id="MCC1484828.1"/>
    </source>
</evidence>
<dbReference type="InterPro" id="IPR002816">
    <property type="entry name" value="TraB/PrgY/GumN_fam"/>
</dbReference>
<evidence type="ECO:0000313" key="3">
    <source>
        <dbReference type="Proteomes" id="UP000778797"/>
    </source>
</evidence>
<dbReference type="CDD" id="cd14789">
    <property type="entry name" value="Tiki"/>
    <property type="match status" value="1"/>
</dbReference>
<feature type="signal peptide" evidence="1">
    <location>
        <begin position="1"/>
        <end position="20"/>
    </location>
</feature>
<reference evidence="2" key="1">
    <citation type="submission" date="2021-03" db="EMBL/GenBank/DDBJ databases">
        <authorList>
            <person name="Ping X."/>
        </authorList>
    </citation>
    <scope>NUCLEOTIDE SEQUENCE</scope>
    <source>
        <strain evidence="2">E313</strain>
    </source>
</reference>
<comment type="caution">
    <text evidence="2">The sequence shown here is derived from an EMBL/GenBank/DDBJ whole genome shotgun (WGS) entry which is preliminary data.</text>
</comment>
<dbReference type="Proteomes" id="UP000778797">
    <property type="component" value="Unassembled WGS sequence"/>
</dbReference>
<keyword evidence="1" id="KW-0732">Signal</keyword>
<dbReference type="Pfam" id="PF01963">
    <property type="entry name" value="TraB_PrgY_gumN"/>
    <property type="match status" value="1"/>
</dbReference>
<sequence length="285" mass="32244">MKSLLSLLFATFLSFFSTNAQELENSLLWKISGNDLEKPSYLFGTIHITCDATLNDKVKKALDETSQVVLEIDMDDPSLQAKMISGIYMKDEKKIEDLVSKEDFEAINTLLTKHAGVSLGIVQNMKPFFLTAMLYPKLLDCQMQSFEQELIKVAQAQNEEILGLETIEDQLQVFDNIPYEDQVADLLRSAKDDLEYDRTTFATMLELYNTENITQMEVMMDDDTSKLSDHQDILLVNRNKKWISRISELSKKQATFYGVGAGHLAGENGVILLLRKAGYTVTAVK</sequence>